<keyword evidence="4 6" id="KW-0274">FAD</keyword>
<dbReference type="PANTHER" id="PTHR43292">
    <property type="entry name" value="ACYL-COA DEHYDROGENASE"/>
    <property type="match status" value="1"/>
</dbReference>
<sequence>MDFSWTDEQVGFRRRVRNFLQANLPKDWYENYVFGLGSEQQLDFSREFCAKLAEEGLLTSHWPKEYGGADSSLWDLFIESEEMWDFAEPRGPQYMGTNWIGPALLKFGTAEQKAEHLPRIASGKYIWCQGFSEPQAGTDLAALTTRAERAGSKYIINGMKIWTSYAYKADWMFLLARTSSSRKSISVFLVPMNAPGIRVVGFPGLVEPGHLHEVHFTDVEVPVSARVGEEGQAWPIVTYALSHERVGLPRYQWADRVLGLAIEMLKIDGKFTETLQAESARILAKIEVARVLAYAVMNERIADGARAEATLPNVQRIAAADACSDLLSFLMDNLPETLCGRSKFIELFYRAQIVSTIASGTYELQLDLLSHRALQLPRMYT</sequence>
<dbReference type="GO" id="GO:0016627">
    <property type="term" value="F:oxidoreductase activity, acting on the CH-CH group of donors"/>
    <property type="evidence" value="ECO:0007669"/>
    <property type="project" value="InterPro"/>
</dbReference>
<evidence type="ECO:0000313" key="11">
    <source>
        <dbReference type="Proteomes" id="UP000027100"/>
    </source>
</evidence>
<protein>
    <submittedName>
        <fullName evidence="10">Putative acyl-CoA dehydrogenase yngJ</fullName>
    </submittedName>
</protein>
<dbReference type="Proteomes" id="UP000027100">
    <property type="component" value="Unassembled WGS sequence"/>
</dbReference>
<evidence type="ECO:0000256" key="2">
    <source>
        <dbReference type="ARBA" id="ARBA00009347"/>
    </source>
</evidence>
<dbReference type="eggNOG" id="COG1960">
    <property type="taxonomic scope" value="Bacteria"/>
</dbReference>
<feature type="domain" description="Acyl-CoA oxidase/dehydrogenase middle" evidence="8">
    <location>
        <begin position="128"/>
        <end position="199"/>
    </location>
</feature>
<keyword evidence="3 6" id="KW-0285">Flavoprotein</keyword>
<dbReference type="InterPro" id="IPR037069">
    <property type="entry name" value="AcylCoA_DH/ox_N_sf"/>
</dbReference>
<dbReference type="OrthoDB" id="9775090at2"/>
<comment type="caution">
    <text evidence="10">The sequence shown here is derived from an EMBL/GenBank/DDBJ whole genome shotgun (WGS) entry which is preliminary data.</text>
</comment>
<keyword evidence="5 6" id="KW-0560">Oxidoreductase</keyword>
<dbReference type="RefSeq" id="WP_035602739.1">
    <property type="nucleotide sequence ID" value="NZ_ARYM01000046.1"/>
</dbReference>
<dbReference type="Pfam" id="PF02771">
    <property type="entry name" value="Acyl-CoA_dh_N"/>
    <property type="match status" value="1"/>
</dbReference>
<reference evidence="10 11" key="1">
    <citation type="journal article" date="2014" name="Antonie Van Leeuwenhoek">
        <title>Hyphomonas beringensis sp. nov. and Hyphomonas chukchiensis sp. nov., isolated from surface seawater of the Bering Sea and Chukchi Sea.</title>
        <authorList>
            <person name="Li C."/>
            <person name="Lai Q."/>
            <person name="Li G."/>
            <person name="Dong C."/>
            <person name="Wang J."/>
            <person name="Liao Y."/>
            <person name="Shao Z."/>
        </authorList>
    </citation>
    <scope>NUCLEOTIDE SEQUENCE [LARGE SCALE GENOMIC DNA]</scope>
    <source>
        <strain evidence="10 11">PS728</strain>
    </source>
</reference>
<dbReference type="GO" id="GO:0050660">
    <property type="term" value="F:flavin adenine dinucleotide binding"/>
    <property type="evidence" value="ECO:0007669"/>
    <property type="project" value="InterPro"/>
</dbReference>
<dbReference type="InterPro" id="IPR052161">
    <property type="entry name" value="Mycobact_Acyl-CoA_DH"/>
</dbReference>
<accession>A0A062V3V2</accession>
<dbReference type="PATRIC" id="fig|1280954.3.peg.3841"/>
<evidence type="ECO:0000259" key="9">
    <source>
        <dbReference type="Pfam" id="PF02771"/>
    </source>
</evidence>
<organism evidence="10 11">
    <name type="scientific">Hyphomonas polymorpha PS728</name>
    <dbReference type="NCBI Taxonomy" id="1280954"/>
    <lineage>
        <taxon>Bacteria</taxon>
        <taxon>Pseudomonadati</taxon>
        <taxon>Pseudomonadota</taxon>
        <taxon>Alphaproteobacteria</taxon>
        <taxon>Hyphomonadales</taxon>
        <taxon>Hyphomonadaceae</taxon>
        <taxon>Hyphomonas</taxon>
    </lineage>
</organism>
<dbReference type="AlphaFoldDB" id="A0A062V3V2"/>
<evidence type="ECO:0000256" key="3">
    <source>
        <dbReference type="ARBA" id="ARBA00022630"/>
    </source>
</evidence>
<dbReference type="Gene3D" id="1.20.140.10">
    <property type="entry name" value="Butyryl-CoA Dehydrogenase, subunit A, domain 3"/>
    <property type="match status" value="1"/>
</dbReference>
<dbReference type="InterPro" id="IPR046373">
    <property type="entry name" value="Acyl-CoA_Oxase/DH_mid-dom_sf"/>
</dbReference>
<gene>
    <name evidence="10" type="ORF">HPO_19128</name>
</gene>
<evidence type="ECO:0000256" key="4">
    <source>
        <dbReference type="ARBA" id="ARBA00022827"/>
    </source>
</evidence>
<dbReference type="GO" id="GO:0005886">
    <property type="term" value="C:plasma membrane"/>
    <property type="evidence" value="ECO:0007669"/>
    <property type="project" value="TreeGrafter"/>
</dbReference>
<dbReference type="EMBL" id="ARYM01000046">
    <property type="protein sequence ID" value="KCZ96584.1"/>
    <property type="molecule type" value="Genomic_DNA"/>
</dbReference>
<evidence type="ECO:0000256" key="1">
    <source>
        <dbReference type="ARBA" id="ARBA00001974"/>
    </source>
</evidence>
<dbReference type="InterPro" id="IPR006091">
    <property type="entry name" value="Acyl-CoA_Oxase/DH_mid-dom"/>
</dbReference>
<evidence type="ECO:0000259" key="7">
    <source>
        <dbReference type="Pfam" id="PF00441"/>
    </source>
</evidence>
<dbReference type="Gene3D" id="2.40.110.10">
    <property type="entry name" value="Butyryl-CoA Dehydrogenase, subunit A, domain 2"/>
    <property type="match status" value="1"/>
</dbReference>
<proteinExistence type="inferred from homology"/>
<name>A0A062V3V2_9PROT</name>
<dbReference type="InterPro" id="IPR013786">
    <property type="entry name" value="AcylCoA_DH/ox_N"/>
</dbReference>
<dbReference type="InterPro" id="IPR009100">
    <property type="entry name" value="AcylCoA_DH/oxidase_NM_dom_sf"/>
</dbReference>
<feature type="domain" description="Acyl-CoA dehydrogenase/oxidase N-terminal" evidence="9">
    <location>
        <begin position="6"/>
        <end position="124"/>
    </location>
</feature>
<evidence type="ECO:0000256" key="5">
    <source>
        <dbReference type="ARBA" id="ARBA00023002"/>
    </source>
</evidence>
<evidence type="ECO:0000256" key="6">
    <source>
        <dbReference type="RuleBase" id="RU362125"/>
    </source>
</evidence>
<evidence type="ECO:0000259" key="8">
    <source>
        <dbReference type="Pfam" id="PF02770"/>
    </source>
</evidence>
<keyword evidence="11" id="KW-1185">Reference proteome</keyword>
<dbReference type="Pfam" id="PF02770">
    <property type="entry name" value="Acyl-CoA_dh_M"/>
    <property type="match status" value="1"/>
</dbReference>
<dbReference type="PANTHER" id="PTHR43292:SF3">
    <property type="entry name" value="ACYL-COA DEHYDROGENASE FADE29"/>
    <property type="match status" value="1"/>
</dbReference>
<dbReference type="Pfam" id="PF00441">
    <property type="entry name" value="Acyl-CoA_dh_1"/>
    <property type="match status" value="1"/>
</dbReference>
<dbReference type="SUPFAM" id="SSF56645">
    <property type="entry name" value="Acyl-CoA dehydrogenase NM domain-like"/>
    <property type="match status" value="1"/>
</dbReference>
<dbReference type="SUPFAM" id="SSF47203">
    <property type="entry name" value="Acyl-CoA dehydrogenase C-terminal domain-like"/>
    <property type="match status" value="1"/>
</dbReference>
<dbReference type="InterPro" id="IPR009075">
    <property type="entry name" value="AcylCo_DH/oxidase_C"/>
</dbReference>
<dbReference type="InterPro" id="IPR036250">
    <property type="entry name" value="AcylCo_DH-like_C"/>
</dbReference>
<dbReference type="STRING" id="1280954.HPO_19128"/>
<feature type="domain" description="Acyl-CoA dehydrogenase/oxidase C-terminal" evidence="7">
    <location>
        <begin position="234"/>
        <end position="373"/>
    </location>
</feature>
<dbReference type="Gene3D" id="1.10.540.10">
    <property type="entry name" value="Acyl-CoA dehydrogenase/oxidase, N-terminal domain"/>
    <property type="match status" value="1"/>
</dbReference>
<evidence type="ECO:0000313" key="10">
    <source>
        <dbReference type="EMBL" id="KCZ96584.1"/>
    </source>
</evidence>
<comment type="cofactor">
    <cofactor evidence="1 6">
        <name>FAD</name>
        <dbReference type="ChEBI" id="CHEBI:57692"/>
    </cofactor>
</comment>
<comment type="similarity">
    <text evidence="2 6">Belongs to the acyl-CoA dehydrogenase family.</text>
</comment>